<dbReference type="AlphaFoldDB" id="A0A0F7CJB9"/>
<dbReference type="Proteomes" id="UP000034189">
    <property type="component" value="Chromosome"/>
</dbReference>
<dbReference type="HOGENOM" id="CLU_126447_0_0_9"/>
<dbReference type="RefSeq" id="WP_046723548.1">
    <property type="nucleotide sequence ID" value="NZ_CP011114.1"/>
</dbReference>
<protein>
    <submittedName>
        <fullName evidence="1">Uncharacterized protein</fullName>
    </submittedName>
</protein>
<dbReference type="OrthoDB" id="2086300at2"/>
<organism evidence="1 2">
    <name type="scientific">Paenibacillus durus ATCC 35681</name>
    <dbReference type="NCBI Taxonomy" id="1333534"/>
    <lineage>
        <taxon>Bacteria</taxon>
        <taxon>Bacillati</taxon>
        <taxon>Bacillota</taxon>
        <taxon>Bacilli</taxon>
        <taxon>Bacillales</taxon>
        <taxon>Paenibacillaceae</taxon>
        <taxon>Paenibacillus</taxon>
    </lineage>
</organism>
<reference evidence="1 2" key="2">
    <citation type="journal article" date="2016" name="Genome Announc.">
        <title>Genome Sequence of a Gram-Positive Diazotroph, Paenibacillus durus Type Strain ATCC 35681.</title>
        <authorList>
            <person name="Halim M.A."/>
            <person name="Rahman A.Y."/>
            <person name="Sim K.S."/>
            <person name="Yam H.C."/>
            <person name="Rahim A.A."/>
            <person name="Ghazali A.H."/>
            <person name="Najimudin N."/>
        </authorList>
    </citation>
    <scope>NUCLEOTIDE SEQUENCE [LARGE SCALE GENOMIC DNA]</scope>
    <source>
        <strain evidence="1 2">ATCC 35681</strain>
    </source>
</reference>
<accession>A0A0F7CJB9</accession>
<name>A0A0F7CJB9_PAEDU</name>
<dbReference type="EMBL" id="CP011114">
    <property type="protein sequence ID" value="AKG36021.1"/>
    <property type="molecule type" value="Genomic_DNA"/>
</dbReference>
<evidence type="ECO:0000313" key="2">
    <source>
        <dbReference type="Proteomes" id="UP000034189"/>
    </source>
</evidence>
<sequence length="175" mass="20429">MDYFYLKQDQRYTDVPVLQKGMGRIDLWKVNKLPPEELPRVLVFHVKAGKESQFVDFMESPFPLLSDRLMKLMKVYVPECRFKPAALINPELQLQKNYYLPFLEEIDALSPRSEFNLDRSVLKSAVLQEERIRGKKIFKVAGVATPLLVIRLDVAESILRRDFTGLRLERAELDT</sequence>
<evidence type="ECO:0000313" key="1">
    <source>
        <dbReference type="EMBL" id="AKG36021.1"/>
    </source>
</evidence>
<proteinExistence type="predicted"/>
<gene>
    <name evidence="1" type="ORF">VK70_16840</name>
</gene>
<dbReference type="PATRIC" id="fig|1333534.5.peg.3707"/>
<reference evidence="1 2" key="1">
    <citation type="submission" date="2015-03" db="EMBL/GenBank/DDBJ databases">
        <authorList>
            <person name="Abdul Halim M."/>
        </authorList>
    </citation>
    <scope>NUCLEOTIDE SEQUENCE [LARGE SCALE GENOMIC DNA]</scope>
    <source>
        <strain evidence="1 2">ATCC 35681</strain>
    </source>
</reference>